<evidence type="ECO:0000256" key="4">
    <source>
        <dbReference type="ARBA" id="ARBA00022723"/>
    </source>
</evidence>
<dbReference type="InterPro" id="IPR000086">
    <property type="entry name" value="NUDIX_hydrolase_dom"/>
</dbReference>
<evidence type="ECO:0000256" key="1">
    <source>
        <dbReference type="ARBA" id="ARBA00001946"/>
    </source>
</evidence>
<evidence type="ECO:0000256" key="7">
    <source>
        <dbReference type="ARBA" id="ARBA00024448"/>
    </source>
</evidence>
<dbReference type="PRINTS" id="PR01403">
    <property type="entry name" value="8OXTPHPHTASE"/>
</dbReference>
<dbReference type="InterPro" id="IPR003563">
    <property type="entry name" value="8ODP"/>
</dbReference>
<evidence type="ECO:0000256" key="19">
    <source>
        <dbReference type="ARBA" id="ARBA00048894"/>
    </source>
</evidence>
<dbReference type="GO" id="GO:0046872">
    <property type="term" value="F:metal ion binding"/>
    <property type="evidence" value="ECO:0007669"/>
    <property type="project" value="UniProtKB-KW"/>
</dbReference>
<evidence type="ECO:0000256" key="15">
    <source>
        <dbReference type="ARBA" id="ARBA00030682"/>
    </source>
</evidence>
<evidence type="ECO:0000256" key="5">
    <source>
        <dbReference type="ARBA" id="ARBA00022801"/>
    </source>
</evidence>
<comment type="catalytic activity">
    <reaction evidence="10">
        <text>2-oxo-ATP + H2O = 2-oxo-AMP + diphosphate + H(+)</text>
        <dbReference type="Rhea" id="RHEA:67392"/>
        <dbReference type="ChEBI" id="CHEBI:15377"/>
        <dbReference type="ChEBI" id="CHEBI:15378"/>
        <dbReference type="ChEBI" id="CHEBI:33019"/>
        <dbReference type="ChEBI" id="CHEBI:71395"/>
        <dbReference type="ChEBI" id="CHEBI:172878"/>
    </reaction>
    <physiologicalReaction direction="left-to-right" evidence="10">
        <dbReference type="Rhea" id="RHEA:67393"/>
    </physiologicalReaction>
</comment>
<dbReference type="EMBL" id="MFVR01000020">
    <property type="protein sequence ID" value="OGJ01453.1"/>
    <property type="molecule type" value="Genomic_DNA"/>
</dbReference>
<dbReference type="Proteomes" id="UP000178661">
    <property type="component" value="Unassembled WGS sequence"/>
</dbReference>
<dbReference type="Pfam" id="PF00293">
    <property type="entry name" value="NUDIX"/>
    <property type="match status" value="1"/>
</dbReference>
<feature type="domain" description="Nudix hydrolase" evidence="22">
    <location>
        <begin position="17"/>
        <end position="148"/>
    </location>
</feature>
<evidence type="ECO:0000256" key="10">
    <source>
        <dbReference type="ARBA" id="ARBA00024596"/>
    </source>
</evidence>
<evidence type="ECO:0000256" key="12">
    <source>
        <dbReference type="ARBA" id="ARBA00026218"/>
    </source>
</evidence>
<dbReference type="GO" id="GO:0008413">
    <property type="term" value="F:8-oxo-7,8-dihydroguanosine triphosphate pyrophosphatase activity"/>
    <property type="evidence" value="ECO:0007669"/>
    <property type="project" value="InterPro"/>
</dbReference>
<dbReference type="PANTHER" id="PTHR43758">
    <property type="entry name" value="7,8-DIHYDRO-8-OXOGUANINE TRIPHOSPHATASE"/>
    <property type="match status" value="1"/>
</dbReference>
<comment type="similarity">
    <text evidence="2">Belongs to the Nudix hydrolase family.</text>
</comment>
<evidence type="ECO:0000256" key="13">
    <source>
        <dbReference type="ARBA" id="ARBA00029673"/>
    </source>
</evidence>
<comment type="catalytic activity">
    <reaction evidence="19">
        <text>O(6)-methyl-dGTP + H2O = O(6)-methyl-dGMP + diphosphate + H(+)</text>
        <dbReference type="Rhea" id="RHEA:67600"/>
        <dbReference type="ChEBI" id="CHEBI:15377"/>
        <dbReference type="ChEBI" id="CHEBI:15378"/>
        <dbReference type="ChEBI" id="CHEBI:33019"/>
        <dbReference type="ChEBI" id="CHEBI:169974"/>
        <dbReference type="ChEBI" id="CHEBI:169975"/>
    </reaction>
    <physiologicalReaction direction="left-to-right" evidence="19">
        <dbReference type="Rhea" id="RHEA:67601"/>
    </physiologicalReaction>
</comment>
<comment type="catalytic activity">
    <reaction evidence="20">
        <text>N(6)-methyl-dATP + H2O = N(6)-methyl-dAMP + diphosphate + H(+)</text>
        <dbReference type="Rhea" id="RHEA:67604"/>
        <dbReference type="ChEBI" id="CHEBI:15377"/>
        <dbReference type="ChEBI" id="CHEBI:15378"/>
        <dbReference type="ChEBI" id="CHEBI:33019"/>
        <dbReference type="ChEBI" id="CHEBI:169976"/>
        <dbReference type="ChEBI" id="CHEBI:172872"/>
    </reaction>
    <physiologicalReaction direction="left-to-right" evidence="20">
        <dbReference type="Rhea" id="RHEA:67605"/>
    </physiologicalReaction>
</comment>
<dbReference type="AlphaFoldDB" id="A0A1F6Y508"/>
<evidence type="ECO:0000256" key="2">
    <source>
        <dbReference type="ARBA" id="ARBA00005582"/>
    </source>
</evidence>
<gene>
    <name evidence="23" type="ORF">A3G98_00880</name>
</gene>
<dbReference type="SUPFAM" id="SSF55811">
    <property type="entry name" value="Nudix"/>
    <property type="match status" value="1"/>
</dbReference>
<comment type="caution">
    <text evidence="23">The sequence shown here is derived from an EMBL/GenBank/DDBJ whole genome shotgun (WGS) entry which is preliminary data.</text>
</comment>
<comment type="catalytic activity">
    <reaction evidence="8">
        <text>2-oxo-dATP + H2O = 2-oxo-dAMP + diphosphate + H(+)</text>
        <dbReference type="Rhea" id="RHEA:31583"/>
        <dbReference type="ChEBI" id="CHEBI:15377"/>
        <dbReference type="ChEBI" id="CHEBI:15378"/>
        <dbReference type="ChEBI" id="CHEBI:33019"/>
        <dbReference type="ChEBI" id="CHEBI:63212"/>
        <dbReference type="ChEBI" id="CHEBI:77897"/>
        <dbReference type="EC" id="3.6.1.56"/>
    </reaction>
    <physiologicalReaction direction="left-to-right" evidence="8">
        <dbReference type="Rhea" id="RHEA:31584"/>
    </physiologicalReaction>
</comment>
<protein>
    <recommendedName>
        <fullName evidence="12">Oxidized purine nucleoside triphosphate hydrolase</fullName>
        <ecNumber evidence="11">3.6.1.56</ecNumber>
    </recommendedName>
    <alternativeName>
        <fullName evidence="16">2-hydroxy-dATP diphosphatase</fullName>
    </alternativeName>
    <alternativeName>
        <fullName evidence="15">7,8-dihydro-8-oxoguanine triphosphatase</fullName>
    </alternativeName>
    <alternativeName>
        <fullName evidence="14">8-oxo-dGTPase</fullName>
    </alternativeName>
    <alternativeName>
        <fullName evidence="17">Methylated purine nucleoside triphosphate hydrolase</fullName>
    </alternativeName>
    <alternativeName>
        <fullName evidence="13">Nucleoside diphosphate-linked moiety X motif 1</fullName>
    </alternativeName>
</protein>
<evidence type="ECO:0000256" key="17">
    <source>
        <dbReference type="ARBA" id="ARBA00032071"/>
    </source>
</evidence>
<evidence type="ECO:0000256" key="21">
    <source>
        <dbReference type="ARBA" id="ARBA00053094"/>
    </source>
</evidence>
<reference evidence="23 24" key="1">
    <citation type="journal article" date="2016" name="Nat. Commun.">
        <title>Thousands of microbial genomes shed light on interconnected biogeochemical processes in an aquifer system.</title>
        <authorList>
            <person name="Anantharaman K."/>
            <person name="Brown C.T."/>
            <person name="Hug L.A."/>
            <person name="Sharon I."/>
            <person name="Castelle C.J."/>
            <person name="Probst A.J."/>
            <person name="Thomas B.C."/>
            <person name="Singh A."/>
            <person name="Wilkins M.J."/>
            <person name="Karaoz U."/>
            <person name="Brodie E.L."/>
            <person name="Williams K.H."/>
            <person name="Hubbard S.S."/>
            <person name="Banfield J.F."/>
        </authorList>
    </citation>
    <scope>NUCLEOTIDE SEQUENCE [LARGE SCALE GENOMIC DNA]</scope>
</reference>
<dbReference type="GO" id="GO:0008828">
    <property type="term" value="F:dATP diphosphatase activity"/>
    <property type="evidence" value="ECO:0007669"/>
    <property type="project" value="UniProtKB-EC"/>
</dbReference>
<evidence type="ECO:0000256" key="11">
    <source>
        <dbReference type="ARBA" id="ARBA00026103"/>
    </source>
</evidence>
<dbReference type="GO" id="GO:0042262">
    <property type="term" value="P:DNA protection"/>
    <property type="evidence" value="ECO:0007669"/>
    <property type="project" value="InterPro"/>
</dbReference>
<dbReference type="InterPro" id="IPR015797">
    <property type="entry name" value="NUDIX_hydrolase-like_dom_sf"/>
</dbReference>
<evidence type="ECO:0000256" key="18">
    <source>
        <dbReference type="ARBA" id="ARBA00048002"/>
    </source>
</evidence>
<evidence type="ECO:0000256" key="6">
    <source>
        <dbReference type="ARBA" id="ARBA00022842"/>
    </source>
</evidence>
<organism evidence="23 24">
    <name type="scientific">Candidatus Nomurabacteria bacterium RIFCSPLOWO2_12_FULL_37_8</name>
    <dbReference type="NCBI Taxonomy" id="1801793"/>
    <lineage>
        <taxon>Bacteria</taxon>
        <taxon>Candidatus Nomuraibacteriota</taxon>
    </lineage>
</organism>
<dbReference type="PANTHER" id="PTHR43758:SF2">
    <property type="entry name" value="OXIDIZED PURINE NUCLEOSIDE TRIPHOSPHATE HYDROLASE"/>
    <property type="match status" value="1"/>
</dbReference>
<comment type="catalytic activity">
    <reaction evidence="18">
        <text>N(6)-methyl-ATP + H2O = N(6)-methyl-AMP + diphosphate + H(+)</text>
        <dbReference type="Rhea" id="RHEA:67608"/>
        <dbReference type="ChEBI" id="CHEBI:15377"/>
        <dbReference type="ChEBI" id="CHEBI:15378"/>
        <dbReference type="ChEBI" id="CHEBI:33019"/>
        <dbReference type="ChEBI" id="CHEBI:144842"/>
        <dbReference type="ChEBI" id="CHEBI:172873"/>
    </reaction>
    <physiologicalReaction direction="left-to-right" evidence="18">
        <dbReference type="Rhea" id="RHEA:67609"/>
    </physiologicalReaction>
</comment>
<dbReference type="EC" id="3.6.1.56" evidence="11"/>
<comment type="subunit">
    <text evidence="3">Monomer.</text>
</comment>
<evidence type="ECO:0000259" key="22">
    <source>
        <dbReference type="PROSITE" id="PS51462"/>
    </source>
</evidence>
<accession>A0A1F6Y508</accession>
<comment type="cofactor">
    <cofactor evidence="1">
        <name>Mg(2+)</name>
        <dbReference type="ChEBI" id="CHEBI:18420"/>
    </cofactor>
</comment>
<evidence type="ECO:0000256" key="14">
    <source>
        <dbReference type="ARBA" id="ARBA00030634"/>
    </source>
</evidence>
<evidence type="ECO:0000256" key="16">
    <source>
        <dbReference type="ARBA" id="ARBA00031927"/>
    </source>
</evidence>
<keyword evidence="6" id="KW-0460">Magnesium</keyword>
<proteinExistence type="inferred from homology"/>
<evidence type="ECO:0000256" key="8">
    <source>
        <dbReference type="ARBA" id="ARBA00024459"/>
    </source>
</evidence>
<dbReference type="GO" id="GO:0005737">
    <property type="term" value="C:cytoplasm"/>
    <property type="evidence" value="ECO:0007669"/>
    <property type="project" value="TreeGrafter"/>
</dbReference>
<evidence type="ECO:0000313" key="23">
    <source>
        <dbReference type="EMBL" id="OGJ01453.1"/>
    </source>
</evidence>
<evidence type="ECO:0000256" key="9">
    <source>
        <dbReference type="ARBA" id="ARBA00024486"/>
    </source>
</evidence>
<evidence type="ECO:0000256" key="3">
    <source>
        <dbReference type="ARBA" id="ARBA00011245"/>
    </source>
</evidence>
<dbReference type="CDD" id="cd03427">
    <property type="entry name" value="NUDIX_MTH1_Nudt1"/>
    <property type="match status" value="1"/>
</dbReference>
<keyword evidence="5" id="KW-0378">Hydrolase</keyword>
<evidence type="ECO:0000256" key="20">
    <source>
        <dbReference type="ARBA" id="ARBA00049032"/>
    </source>
</evidence>
<dbReference type="PROSITE" id="PS51462">
    <property type="entry name" value="NUDIX"/>
    <property type="match status" value="1"/>
</dbReference>
<comment type="function">
    <text evidence="21">Oxidized purine nucleoside triphosphate hydrolase which is a prominent sanitizer of the oxidized nucleotide pool. Catalyzes the hydrolysis of 2-oxo-dATP (2-hydroxy-dATP) into 2-oxo-dAMP. Also has a significant hydrolase activity toward 2-oxo-ATP, 8-oxo-dGTP and 8-oxo-dATP. Through the hydrolysis of oxidized purine nucleoside triphosphates, prevents their incorporation into DNA and the subsequent transversions A:T to C:G and G:C to T:A. Also catalyzes the hydrolysis of methylated purine nucleoside triphosphate preventing their integration into DNA. Through this antimutagenic activity protects cells from oxidative stress.</text>
</comment>
<comment type="catalytic activity">
    <reaction evidence="7">
        <text>8-oxo-dATP + H2O = 8-oxo-dAMP + diphosphate + H(+)</text>
        <dbReference type="Rhea" id="RHEA:65396"/>
        <dbReference type="ChEBI" id="CHEBI:15377"/>
        <dbReference type="ChEBI" id="CHEBI:15378"/>
        <dbReference type="ChEBI" id="CHEBI:33019"/>
        <dbReference type="ChEBI" id="CHEBI:71361"/>
        <dbReference type="ChEBI" id="CHEBI:172871"/>
    </reaction>
    <physiologicalReaction direction="left-to-right" evidence="7">
        <dbReference type="Rhea" id="RHEA:65397"/>
    </physiologicalReaction>
</comment>
<evidence type="ECO:0000313" key="24">
    <source>
        <dbReference type="Proteomes" id="UP000178661"/>
    </source>
</evidence>
<sequence>MGQITYSDFEKCITDISIQKTTLLFLHKPEEKKILLGMKKRRFGKGKWNGIGGKLNEGENIKESLIRETREEINVIVNQNNLVQVAILDFSFKDKSEWNQQVHVFLAEKWDKEPIETEEMLPRWYSIDSLPFKDMWVDDIHWLPSVLEGKKINGSFTLDKTGDEILDMKIKEI</sequence>
<dbReference type="Gene3D" id="3.90.79.10">
    <property type="entry name" value="Nucleoside Triphosphate Pyrophosphohydrolase"/>
    <property type="match status" value="1"/>
</dbReference>
<keyword evidence="4" id="KW-0479">Metal-binding</keyword>
<name>A0A1F6Y508_9BACT</name>
<comment type="catalytic activity">
    <reaction evidence="9">
        <text>8-oxo-dGTP + H2O = 8-oxo-dGMP + diphosphate + H(+)</text>
        <dbReference type="Rhea" id="RHEA:31575"/>
        <dbReference type="ChEBI" id="CHEBI:15377"/>
        <dbReference type="ChEBI" id="CHEBI:15378"/>
        <dbReference type="ChEBI" id="CHEBI:33019"/>
        <dbReference type="ChEBI" id="CHEBI:63224"/>
        <dbReference type="ChEBI" id="CHEBI:77896"/>
    </reaction>
    <physiologicalReaction direction="left-to-right" evidence="9">
        <dbReference type="Rhea" id="RHEA:31576"/>
    </physiologicalReaction>
</comment>